<evidence type="ECO:0000313" key="2">
    <source>
        <dbReference type="EMBL" id="KAJ1208379.1"/>
    </source>
</evidence>
<feature type="compositionally biased region" description="Low complexity" evidence="1">
    <location>
        <begin position="279"/>
        <end position="296"/>
    </location>
</feature>
<dbReference type="EMBL" id="JANPWB010000002">
    <property type="protein sequence ID" value="KAJ1208379.1"/>
    <property type="molecule type" value="Genomic_DNA"/>
</dbReference>
<keyword evidence="3" id="KW-1185">Reference proteome</keyword>
<organism evidence="2 3">
    <name type="scientific">Pleurodeles waltl</name>
    <name type="common">Iberian ribbed newt</name>
    <dbReference type="NCBI Taxonomy" id="8319"/>
    <lineage>
        <taxon>Eukaryota</taxon>
        <taxon>Metazoa</taxon>
        <taxon>Chordata</taxon>
        <taxon>Craniata</taxon>
        <taxon>Vertebrata</taxon>
        <taxon>Euteleostomi</taxon>
        <taxon>Amphibia</taxon>
        <taxon>Batrachia</taxon>
        <taxon>Caudata</taxon>
        <taxon>Salamandroidea</taxon>
        <taxon>Salamandridae</taxon>
        <taxon>Pleurodelinae</taxon>
        <taxon>Pleurodeles</taxon>
    </lineage>
</organism>
<dbReference type="Proteomes" id="UP001066276">
    <property type="component" value="Chromosome 1_2"/>
</dbReference>
<feature type="region of interest" description="Disordered" evidence="1">
    <location>
        <begin position="159"/>
        <end position="324"/>
    </location>
</feature>
<comment type="caution">
    <text evidence="2">The sequence shown here is derived from an EMBL/GenBank/DDBJ whole genome shotgun (WGS) entry which is preliminary data.</text>
</comment>
<accession>A0AAV7W5K2</accession>
<feature type="compositionally biased region" description="Low complexity" evidence="1">
    <location>
        <begin position="180"/>
        <end position="196"/>
    </location>
</feature>
<dbReference type="AlphaFoldDB" id="A0AAV7W5K2"/>
<gene>
    <name evidence="2" type="ORF">NDU88_003765</name>
</gene>
<protein>
    <submittedName>
        <fullName evidence="2">Uncharacterized protein</fullName>
    </submittedName>
</protein>
<reference evidence="2" key="1">
    <citation type="journal article" date="2022" name="bioRxiv">
        <title>Sequencing and chromosome-scale assembly of the giantPleurodeles waltlgenome.</title>
        <authorList>
            <person name="Brown T."/>
            <person name="Elewa A."/>
            <person name="Iarovenko S."/>
            <person name="Subramanian E."/>
            <person name="Araus A.J."/>
            <person name="Petzold A."/>
            <person name="Susuki M."/>
            <person name="Suzuki K.-i.T."/>
            <person name="Hayashi T."/>
            <person name="Toyoda A."/>
            <person name="Oliveira C."/>
            <person name="Osipova E."/>
            <person name="Leigh N.D."/>
            <person name="Simon A."/>
            <person name="Yun M.H."/>
        </authorList>
    </citation>
    <scope>NUCLEOTIDE SEQUENCE</scope>
    <source>
        <strain evidence="2">20211129_DDA</strain>
        <tissue evidence="2">Liver</tissue>
    </source>
</reference>
<evidence type="ECO:0000313" key="3">
    <source>
        <dbReference type="Proteomes" id="UP001066276"/>
    </source>
</evidence>
<evidence type="ECO:0000256" key="1">
    <source>
        <dbReference type="SAM" id="MobiDB-lite"/>
    </source>
</evidence>
<feature type="region of interest" description="Disordered" evidence="1">
    <location>
        <begin position="48"/>
        <end position="74"/>
    </location>
</feature>
<sequence>MQDPGGRGAVWYGAPPSDQAPRLCAVKAGPRSSSDCALVHSVPWASAFHRRARSNSPPRPRAGRHRPSKGAQFTTRVLSPGSLYSCGPLASRGGNGSSAIFPLRRCVGSAPAAHSALSSRGLRLTSSERAPPGRAATSVQLCLQGPCFQPPKCSRLLPQGAWGPSAAPRAPNSRSGQSIGPTAGAPRGAAAPLLTTVPLSLGRPQRTPGFTSRGPEPPPARPLGSAPLCGPPAQLQSSRGTRRSGQPGGPGLPQQHTNHQGPRGAPQPARQVRTRRKSSGSASSSSQQRPTSAAQQGAATHRGPVWARPPATPRSTPEAVRGRL</sequence>
<proteinExistence type="predicted"/>
<name>A0AAV7W5K2_PLEWA</name>